<keyword evidence="5" id="KW-0175">Coiled coil</keyword>
<evidence type="ECO:0000256" key="7">
    <source>
        <dbReference type="SAM" id="SignalP"/>
    </source>
</evidence>
<reference evidence="8" key="1">
    <citation type="submission" date="2023-06" db="EMBL/GenBank/DDBJ databases">
        <title>Genomic analysis of the entomopathogenic nematode Steinernema hermaphroditum.</title>
        <authorList>
            <person name="Schwarz E.M."/>
            <person name="Heppert J.K."/>
            <person name="Baniya A."/>
            <person name="Schwartz H.T."/>
            <person name="Tan C.-H."/>
            <person name="Antoshechkin I."/>
            <person name="Sternberg P.W."/>
            <person name="Goodrich-Blair H."/>
            <person name="Dillman A.R."/>
        </authorList>
    </citation>
    <scope>NUCLEOTIDE SEQUENCE</scope>
    <source>
        <strain evidence="8">PS9179</strain>
        <tissue evidence="8">Whole animal</tissue>
    </source>
</reference>
<dbReference type="EMBL" id="JAUCMV010000002">
    <property type="protein sequence ID" value="KAK0418736.1"/>
    <property type="molecule type" value="Genomic_DNA"/>
</dbReference>
<dbReference type="GO" id="GO:0008289">
    <property type="term" value="F:lipid binding"/>
    <property type="evidence" value="ECO:0007669"/>
    <property type="project" value="UniProtKB-KW"/>
</dbReference>
<feature type="chain" id="PRO_5041261474" description="Fatty-acid and retinol-binding protein 1" evidence="7">
    <location>
        <begin position="19"/>
        <end position="157"/>
    </location>
</feature>
<feature type="signal peptide" evidence="7">
    <location>
        <begin position="1"/>
        <end position="18"/>
    </location>
</feature>
<dbReference type="AlphaFoldDB" id="A0AA39I853"/>
<sequence>MAVLNLLVLALCATLVVSLPIPDDKETREFLNMLPEDIRTFYESLTENDLKALSAMEEGSKGNGPAEAEDVMDAQYPELAQKMNKMITALTTKIDSLPEEAKKFMTEVFEKLIPVSGVDDKEYQKGVDQVIADADKLSPAAVEDILKVFPNLKIGSN</sequence>
<dbReference type="Gene3D" id="1.20.120.1100">
    <property type="match status" value="1"/>
</dbReference>
<accession>A0AA39I853</accession>
<keyword evidence="4 7" id="KW-0732">Signal</keyword>
<evidence type="ECO:0008006" key="10">
    <source>
        <dbReference type="Google" id="ProtNLM"/>
    </source>
</evidence>
<evidence type="ECO:0000313" key="8">
    <source>
        <dbReference type="EMBL" id="KAK0418736.1"/>
    </source>
</evidence>
<keyword evidence="3" id="KW-0964">Secreted</keyword>
<dbReference type="InterPro" id="IPR008632">
    <property type="entry name" value="Gp-FAR-1"/>
</dbReference>
<proteinExistence type="inferred from homology"/>
<evidence type="ECO:0000256" key="2">
    <source>
        <dbReference type="ARBA" id="ARBA00006648"/>
    </source>
</evidence>
<organism evidence="8 9">
    <name type="scientific">Steinernema hermaphroditum</name>
    <dbReference type="NCBI Taxonomy" id="289476"/>
    <lineage>
        <taxon>Eukaryota</taxon>
        <taxon>Metazoa</taxon>
        <taxon>Ecdysozoa</taxon>
        <taxon>Nematoda</taxon>
        <taxon>Chromadorea</taxon>
        <taxon>Rhabditida</taxon>
        <taxon>Tylenchina</taxon>
        <taxon>Panagrolaimomorpha</taxon>
        <taxon>Strongyloidoidea</taxon>
        <taxon>Steinernematidae</taxon>
        <taxon>Steinernema</taxon>
    </lineage>
</organism>
<evidence type="ECO:0000256" key="3">
    <source>
        <dbReference type="ARBA" id="ARBA00022525"/>
    </source>
</evidence>
<evidence type="ECO:0000256" key="4">
    <source>
        <dbReference type="ARBA" id="ARBA00022729"/>
    </source>
</evidence>
<keyword evidence="6" id="KW-0446">Lipid-binding</keyword>
<gene>
    <name evidence="8" type="ORF">QR680_013746</name>
</gene>
<evidence type="ECO:0000256" key="5">
    <source>
        <dbReference type="ARBA" id="ARBA00023054"/>
    </source>
</evidence>
<dbReference type="Proteomes" id="UP001175271">
    <property type="component" value="Unassembled WGS sequence"/>
</dbReference>
<evidence type="ECO:0000313" key="9">
    <source>
        <dbReference type="Proteomes" id="UP001175271"/>
    </source>
</evidence>
<keyword evidence="9" id="KW-1185">Reference proteome</keyword>
<protein>
    <recommendedName>
        <fullName evidence="10">Fatty-acid and retinol-binding protein 1</fullName>
    </recommendedName>
</protein>
<comment type="caution">
    <text evidence="8">The sequence shown here is derived from an EMBL/GenBank/DDBJ whole genome shotgun (WGS) entry which is preliminary data.</text>
</comment>
<comment type="similarity">
    <text evidence="2">Belongs to the fatty-acid and retinol-binding protein (FARBP) family.</text>
</comment>
<comment type="subcellular location">
    <subcellularLocation>
        <location evidence="1">Secreted</location>
    </subcellularLocation>
</comment>
<evidence type="ECO:0000256" key="1">
    <source>
        <dbReference type="ARBA" id="ARBA00004613"/>
    </source>
</evidence>
<dbReference type="Pfam" id="PF05823">
    <property type="entry name" value="Gp-FAR-1"/>
    <property type="match status" value="1"/>
</dbReference>
<dbReference type="GO" id="GO:0005576">
    <property type="term" value="C:extracellular region"/>
    <property type="evidence" value="ECO:0007669"/>
    <property type="project" value="UniProtKB-SubCell"/>
</dbReference>
<evidence type="ECO:0000256" key="6">
    <source>
        <dbReference type="ARBA" id="ARBA00023121"/>
    </source>
</evidence>
<name>A0AA39I853_9BILA</name>